<proteinExistence type="predicted"/>
<gene>
    <name evidence="1" type="ORF">N0F65_003299</name>
</gene>
<evidence type="ECO:0008006" key="3">
    <source>
        <dbReference type="Google" id="ProtNLM"/>
    </source>
</evidence>
<dbReference type="AlphaFoldDB" id="A0AAV2YXF9"/>
<organism evidence="1 2">
    <name type="scientific">Lagenidium giganteum</name>
    <dbReference type="NCBI Taxonomy" id="4803"/>
    <lineage>
        <taxon>Eukaryota</taxon>
        <taxon>Sar</taxon>
        <taxon>Stramenopiles</taxon>
        <taxon>Oomycota</taxon>
        <taxon>Peronosporomycetes</taxon>
        <taxon>Pythiales</taxon>
        <taxon>Pythiaceae</taxon>
    </lineage>
</organism>
<sequence length="784" mass="87764">MTAVAPRHAAARDVDVRDAAVALVRWRYHRTHVIDRLVPFSWLRLIGSVISYLLLCSDAIRSGPGHRGVPHVQPMEPSTAVLVGPWSYPVMSLQHNDTSDDVAVWAYKYDTTSIAWRTFLSLLNVTTAPRCIASATDCPSVTLPRSVVFHMIDEFVGSVARSHRITARCSYRWADRLHHHVLPALFSTPWKRTNQAVHLSPRELEQGNSFASICSLWRQRLLLCDDIWARFDRYTAHVNEDDRMFAVATDILHQYAALRQQYQRAVIDLLVLTSLDDSNANRGGFMAESFRRFDVTTIFRVRACAVPVFTPSGGDPANELCQTLNIEEHRYEGALYMTNAAEWYPYVLTLRVVAQSYFVLRLVLLFGGSYVARRQETQYRNAPLSSVVAAAVRTVAKLPCQGIVYGSLFPVVCYVLAHCIDAPLMYTIVSRRFTTPSGTLPSFGLVEGCFILAVQMRSVWLLALALHLVTWLRTRGVGWSASYGIVGLPEYWLSAVSAVTVLAQYRLLAFRTTEVIDVTVHAPLAQHNLLFHATSAHGAVVRDGVLIDVKCLLVLVPSVFVASFVVKCVLSMIKRRWCKRVGILWSRTFVPYSAGALWTPTAFNIYWGSDLFPAHYCVSAAAAATKGAHVVPEPSSDDVLQLDTDAKNSSADDHASGGHGGRLWWLGAAWSCVRNRVHGQRLRMRTLQRQMERVHERTDDAQALVVLMNLFAMTDPWMFVRLRWGRGVAVVFLRHRSPTGDTVCCVPLTTVVTDHVADVPWAQMDVLVTTSTRDMTWSDLLHCG</sequence>
<protein>
    <recommendedName>
        <fullName evidence="3">Transmembrane protein</fullName>
    </recommendedName>
</protein>
<dbReference type="EMBL" id="DAKRPA010000123">
    <property type="protein sequence ID" value="DAZ97872.1"/>
    <property type="molecule type" value="Genomic_DNA"/>
</dbReference>
<reference evidence="1" key="2">
    <citation type="journal article" date="2023" name="Microbiol Resour">
        <title>Decontamination and Annotation of the Draft Genome Sequence of the Oomycete Lagenidium giganteum ARSEF 373.</title>
        <authorList>
            <person name="Morgan W.R."/>
            <person name="Tartar A."/>
        </authorList>
    </citation>
    <scope>NUCLEOTIDE SEQUENCE</scope>
    <source>
        <strain evidence="1">ARSEF 373</strain>
    </source>
</reference>
<dbReference type="Proteomes" id="UP001146120">
    <property type="component" value="Unassembled WGS sequence"/>
</dbReference>
<reference evidence="1" key="1">
    <citation type="submission" date="2022-11" db="EMBL/GenBank/DDBJ databases">
        <authorList>
            <person name="Morgan W.R."/>
            <person name="Tartar A."/>
        </authorList>
    </citation>
    <scope>NUCLEOTIDE SEQUENCE</scope>
    <source>
        <strain evidence="1">ARSEF 373</strain>
    </source>
</reference>
<evidence type="ECO:0000313" key="1">
    <source>
        <dbReference type="EMBL" id="DAZ97872.1"/>
    </source>
</evidence>
<evidence type="ECO:0000313" key="2">
    <source>
        <dbReference type="Proteomes" id="UP001146120"/>
    </source>
</evidence>
<keyword evidence="2" id="KW-1185">Reference proteome</keyword>
<comment type="caution">
    <text evidence="1">The sequence shown here is derived from an EMBL/GenBank/DDBJ whole genome shotgun (WGS) entry which is preliminary data.</text>
</comment>
<name>A0AAV2YXF9_9STRA</name>
<accession>A0AAV2YXF9</accession>